<dbReference type="Gene3D" id="3.40.20.10">
    <property type="entry name" value="Severin"/>
    <property type="match status" value="1"/>
</dbReference>
<dbReference type="SUPFAM" id="SSF55753">
    <property type="entry name" value="Actin depolymerizing proteins"/>
    <property type="match status" value="1"/>
</dbReference>
<accession>X1FU52</accession>
<gene>
    <name evidence="2" type="ORF">S03H2_33448</name>
</gene>
<dbReference type="EMBL" id="BARU01020356">
    <property type="protein sequence ID" value="GAH48512.1"/>
    <property type="molecule type" value="Genomic_DNA"/>
</dbReference>
<dbReference type="AlphaFoldDB" id="X1FU52"/>
<dbReference type="InterPro" id="IPR007123">
    <property type="entry name" value="Gelsolin-like_dom"/>
</dbReference>
<evidence type="ECO:0000313" key="2">
    <source>
        <dbReference type="EMBL" id="GAH48512.1"/>
    </source>
</evidence>
<dbReference type="InterPro" id="IPR029006">
    <property type="entry name" value="ADF-H/Gelsolin-like_dom_sf"/>
</dbReference>
<organism evidence="2">
    <name type="scientific">marine sediment metagenome</name>
    <dbReference type="NCBI Taxonomy" id="412755"/>
    <lineage>
        <taxon>unclassified sequences</taxon>
        <taxon>metagenomes</taxon>
        <taxon>ecological metagenomes</taxon>
    </lineage>
</organism>
<protein>
    <recommendedName>
        <fullName evidence="1">Gelsolin-like domain-containing protein</fullName>
    </recommendedName>
</protein>
<reference evidence="2" key="1">
    <citation type="journal article" date="2014" name="Front. Microbiol.">
        <title>High frequency of phylogenetically diverse reductive dehalogenase-homologous genes in deep subseafloor sedimentary metagenomes.</title>
        <authorList>
            <person name="Kawai M."/>
            <person name="Futagami T."/>
            <person name="Toyoda A."/>
            <person name="Takaki Y."/>
            <person name="Nishi S."/>
            <person name="Hori S."/>
            <person name="Arai W."/>
            <person name="Tsubouchi T."/>
            <person name="Morono Y."/>
            <person name="Uchiyama I."/>
            <person name="Ito T."/>
            <person name="Fujiyama A."/>
            <person name="Inagaki F."/>
            <person name="Takami H."/>
        </authorList>
    </citation>
    <scope>NUCLEOTIDE SEQUENCE</scope>
    <source>
        <strain evidence="2">Expedition CK06-06</strain>
    </source>
</reference>
<name>X1FU52_9ZZZZ</name>
<sequence>MQLYSVSENGALRKITRVNFAEDKVYLIDDLKTIYLWVGLKATKKKKNFGIKKANILNDKRKNNAKIQIINQNKEFGAFLAMMDILRKGIKQNIPIKKRPELSIEIEDTMELIDAGLDPDLEAEITVAAHNISQEKKTYDELCREIA</sequence>
<feature type="domain" description="Gelsolin-like" evidence="1">
    <location>
        <begin position="15"/>
        <end position="80"/>
    </location>
</feature>
<comment type="caution">
    <text evidence="2">The sequence shown here is derived from an EMBL/GenBank/DDBJ whole genome shotgun (WGS) entry which is preliminary data.</text>
</comment>
<proteinExistence type="predicted"/>
<dbReference type="Pfam" id="PF00626">
    <property type="entry name" value="Gelsolin"/>
    <property type="match status" value="1"/>
</dbReference>
<feature type="non-terminal residue" evidence="2">
    <location>
        <position position="147"/>
    </location>
</feature>
<evidence type="ECO:0000259" key="1">
    <source>
        <dbReference type="Pfam" id="PF00626"/>
    </source>
</evidence>